<evidence type="ECO:0000259" key="1">
    <source>
        <dbReference type="SMART" id="SM00460"/>
    </source>
</evidence>
<organism evidence="2 3">
    <name type="scientific">Candidatus Iainarchaeum sp</name>
    <dbReference type="NCBI Taxonomy" id="3101447"/>
    <lineage>
        <taxon>Archaea</taxon>
        <taxon>Candidatus Iainarchaeota</taxon>
        <taxon>Candidatus Iainarchaeia</taxon>
        <taxon>Candidatus Iainarchaeales</taxon>
        <taxon>Candidatus Iainarchaeaceae</taxon>
        <taxon>Candidatus Iainarchaeum</taxon>
    </lineage>
</organism>
<gene>
    <name evidence="2" type="ORF">HA237_01745</name>
</gene>
<dbReference type="PANTHER" id="PTHR33490:SF3">
    <property type="entry name" value="CONSERVED INTEGRAL MEMBRANE PROTEIN"/>
    <property type="match status" value="1"/>
</dbReference>
<evidence type="ECO:0000313" key="2">
    <source>
        <dbReference type="EMBL" id="HIH08072.1"/>
    </source>
</evidence>
<name>A0A7J4IRL3_9ARCH</name>
<protein>
    <recommendedName>
        <fullName evidence="1">Transglutaminase-like domain-containing protein</fullName>
    </recommendedName>
</protein>
<proteinExistence type="predicted"/>
<sequence length="195" mass="22256">MPIKRKFWFIGGPERGKLNVRVLISGKREVVFAYKKSKRETTNNLIPGVYIPTRQVELLVRLGKLKYESPIELIDDLRSRIFKLVPTHGPPIEKKDVGEGYSTYRPVKALQNKTGECFDKAAIIVAIARANGFKARIVGGSNARRGPMKLKAHYWAEVFNGGAWEMIDTVRPNIIFDKKKINWKKVRAQEEFSLS</sequence>
<accession>A0A7J4IRL3</accession>
<dbReference type="Proteomes" id="UP000577419">
    <property type="component" value="Unassembled WGS sequence"/>
</dbReference>
<feature type="domain" description="Transglutaminase-like" evidence="1">
    <location>
        <begin position="109"/>
        <end position="171"/>
    </location>
</feature>
<dbReference type="PANTHER" id="PTHR33490">
    <property type="entry name" value="BLR5614 PROTEIN-RELATED"/>
    <property type="match status" value="1"/>
</dbReference>
<dbReference type="InterPro" id="IPR038765">
    <property type="entry name" value="Papain-like_cys_pep_sf"/>
</dbReference>
<comment type="caution">
    <text evidence="2">The sequence shown here is derived from an EMBL/GenBank/DDBJ whole genome shotgun (WGS) entry which is preliminary data.</text>
</comment>
<dbReference type="EMBL" id="DUFG01000012">
    <property type="protein sequence ID" value="HIH08072.1"/>
    <property type="molecule type" value="Genomic_DNA"/>
</dbReference>
<evidence type="ECO:0000313" key="3">
    <source>
        <dbReference type="Proteomes" id="UP000577419"/>
    </source>
</evidence>
<dbReference type="SUPFAM" id="SSF54001">
    <property type="entry name" value="Cysteine proteinases"/>
    <property type="match status" value="1"/>
</dbReference>
<dbReference type="SMART" id="SM00460">
    <property type="entry name" value="TGc"/>
    <property type="match status" value="1"/>
</dbReference>
<dbReference type="InterPro" id="IPR002931">
    <property type="entry name" value="Transglutaminase-like"/>
</dbReference>
<dbReference type="Gene3D" id="3.10.620.30">
    <property type="match status" value="1"/>
</dbReference>
<dbReference type="Pfam" id="PF01841">
    <property type="entry name" value="Transglut_core"/>
    <property type="match status" value="1"/>
</dbReference>
<reference evidence="3" key="1">
    <citation type="journal article" date="2020" name="bioRxiv">
        <title>A rank-normalized archaeal taxonomy based on genome phylogeny resolves widespread incomplete and uneven classifications.</title>
        <authorList>
            <person name="Rinke C."/>
            <person name="Chuvochina M."/>
            <person name="Mussig A.J."/>
            <person name="Chaumeil P.-A."/>
            <person name="Waite D.W."/>
            <person name="Whitman W.B."/>
            <person name="Parks D.H."/>
            <person name="Hugenholtz P."/>
        </authorList>
    </citation>
    <scope>NUCLEOTIDE SEQUENCE [LARGE SCALE GENOMIC DNA]</scope>
</reference>
<dbReference type="AlphaFoldDB" id="A0A7J4IRL3"/>